<accession>A0A401TK79</accession>
<dbReference type="PANTHER" id="PTHR47671:SF1">
    <property type="entry name" value="PLECKSTRIN HOMOLOGY DOMAIN-CONTAINING FAMILY G MEMBER 6"/>
    <property type="match status" value="1"/>
</dbReference>
<dbReference type="EMBL" id="BEZZ01091623">
    <property type="protein sequence ID" value="GCC43045.1"/>
    <property type="molecule type" value="Genomic_DNA"/>
</dbReference>
<dbReference type="STRING" id="137246.A0A401TK79"/>
<dbReference type="AlphaFoldDB" id="A0A401TK79"/>
<dbReference type="GO" id="GO:0005096">
    <property type="term" value="F:GTPase activator activity"/>
    <property type="evidence" value="ECO:0007669"/>
    <property type="project" value="InterPro"/>
</dbReference>
<dbReference type="InterPro" id="IPR042918">
    <property type="entry name" value="PLEKHG6"/>
</dbReference>
<dbReference type="PANTHER" id="PTHR47671">
    <property type="entry name" value="PLECKSTRIN DOMAIN-CONTAINING FAMILY G MEMBER 6"/>
    <property type="match status" value="1"/>
</dbReference>
<protein>
    <submittedName>
        <fullName evidence="2">Uncharacterized protein</fullName>
    </submittedName>
</protein>
<evidence type="ECO:0000256" key="1">
    <source>
        <dbReference type="SAM" id="MobiDB-lite"/>
    </source>
</evidence>
<evidence type="ECO:0000313" key="2">
    <source>
        <dbReference type="EMBL" id="GCC43045.1"/>
    </source>
</evidence>
<dbReference type="OMA" id="DWEIREG"/>
<organism evidence="2 3">
    <name type="scientific">Chiloscyllium punctatum</name>
    <name type="common">Brownbanded bambooshark</name>
    <name type="synonym">Hemiscyllium punctatum</name>
    <dbReference type="NCBI Taxonomy" id="137246"/>
    <lineage>
        <taxon>Eukaryota</taxon>
        <taxon>Metazoa</taxon>
        <taxon>Chordata</taxon>
        <taxon>Craniata</taxon>
        <taxon>Vertebrata</taxon>
        <taxon>Chondrichthyes</taxon>
        <taxon>Elasmobranchii</taxon>
        <taxon>Galeomorphii</taxon>
        <taxon>Galeoidea</taxon>
        <taxon>Orectolobiformes</taxon>
        <taxon>Hemiscylliidae</taxon>
        <taxon>Chiloscyllium</taxon>
    </lineage>
</organism>
<evidence type="ECO:0000313" key="3">
    <source>
        <dbReference type="Proteomes" id="UP000287033"/>
    </source>
</evidence>
<keyword evidence="3" id="KW-1185">Reference proteome</keyword>
<gene>
    <name evidence="2" type="ORF">chiPu_0026973</name>
</gene>
<proteinExistence type="predicted"/>
<name>A0A401TK79_CHIPU</name>
<comment type="caution">
    <text evidence="2">The sequence shown here is derived from an EMBL/GenBank/DDBJ whole genome shotgun (WGS) entry which is preliminary data.</text>
</comment>
<dbReference type="OrthoDB" id="9949290at2759"/>
<reference evidence="2 3" key="1">
    <citation type="journal article" date="2018" name="Nat. Ecol. Evol.">
        <title>Shark genomes provide insights into elasmobranch evolution and the origin of vertebrates.</title>
        <authorList>
            <person name="Hara Y"/>
            <person name="Yamaguchi K"/>
            <person name="Onimaru K"/>
            <person name="Kadota M"/>
            <person name="Koyanagi M"/>
            <person name="Keeley SD"/>
            <person name="Tatsumi K"/>
            <person name="Tanaka K"/>
            <person name="Motone F"/>
            <person name="Kageyama Y"/>
            <person name="Nozu R"/>
            <person name="Adachi N"/>
            <person name="Nishimura O"/>
            <person name="Nakagawa R"/>
            <person name="Tanegashima C"/>
            <person name="Kiyatake I"/>
            <person name="Matsumoto R"/>
            <person name="Murakumo K"/>
            <person name="Nishida K"/>
            <person name="Terakita A"/>
            <person name="Kuratani S"/>
            <person name="Sato K"/>
            <person name="Hyodo S Kuraku.S."/>
        </authorList>
    </citation>
    <scope>NUCLEOTIDE SEQUENCE [LARGE SCALE GENOMIC DNA]</scope>
</reference>
<sequence>PRRVRKGLSEYATLSRLQSASTLSLPVPETPSETPKRSRLSHLFSSSQGNDKGSEKVEELYRCLTSFSVYGLPRLPDEVRGHWEIGEGPEGRIQLPNSWKDVVHRHE</sequence>
<dbReference type="Proteomes" id="UP000287033">
    <property type="component" value="Unassembled WGS sequence"/>
</dbReference>
<feature type="non-terminal residue" evidence="2">
    <location>
        <position position="107"/>
    </location>
</feature>
<feature type="non-terminal residue" evidence="2">
    <location>
        <position position="1"/>
    </location>
</feature>
<feature type="region of interest" description="Disordered" evidence="1">
    <location>
        <begin position="22"/>
        <end position="55"/>
    </location>
</feature>